<dbReference type="AlphaFoldDB" id="A0A3G9GCW9"/>
<sequence length="518" mass="56664">MQNMPQIVDHNGQPINTGLLKTTIATPTTTGVRQIIASASHGLDPELLGNMLRQAVNGDASAYLRLAEDMEEKYLHYGSELSTRKRALVGLELYVEPAGDDAVSLRAAELVEQALAPIKENLFDILDAIGKGFSVHEIDWETSAKQWMPVGLSYLQPYWLQIRRDEPETLYLRSDSNIYGDALAPYKFITHKVKAKSGVLIRGGLARMACWAFLFSNYAIKDWVTFAEAYGQPLRVGTYDVSATPQDIETLLMALRSLGTDAAAAIPKNMEIDFVDAGNKTASVDIYARLTEYFDKQTSKIVLGQTLSTNTGGADGGGAYALGKVHSEVREDILEADVQQLEATLSRDYVKPVVDLNLGVQSAYPTIKLRINKPEDLTALAGVVDTLVRAGLPVSQESTYTRFGLERPKQGEAILVPVDAPAQQAMNRYRAMNAQQPGQTADPMAPLLEQLTSKTADPMDAMLQVIRQALADAPDLESFQAWLTGAFGDLPTTELQRVMNTAFSLAELSGRYEVSNGR</sequence>
<dbReference type="KEGG" id="amah:DLM_2095"/>
<evidence type="ECO:0000313" key="2">
    <source>
        <dbReference type="Proteomes" id="UP000198290"/>
    </source>
</evidence>
<accession>A0A3G9GCW9</accession>
<protein>
    <submittedName>
        <fullName evidence="1">Mu-like prophage FluMu protein gp29</fullName>
    </submittedName>
</protein>
<proteinExistence type="predicted"/>
<reference evidence="2" key="1">
    <citation type="journal article" date="2017" name="Biotechnol. Biofuels">
        <title>Evaluation of environmental bacterial communities as a factor affecting the growth of duckweed Lemna minor.</title>
        <authorList>
            <person name="Ishizawa H."/>
            <person name="Kuroda M."/>
            <person name="Morikawa M."/>
            <person name="Ike M."/>
        </authorList>
    </citation>
    <scope>NUCLEOTIDE SEQUENCE [LARGE SCALE GENOMIC DNA]</scope>
    <source>
        <strain evidence="2">H3</strain>
    </source>
</reference>
<gene>
    <name evidence="1" type="ORF">DLM_2095</name>
</gene>
<organism evidence="1 2">
    <name type="scientific">Aquitalea magnusonii</name>
    <dbReference type="NCBI Taxonomy" id="332411"/>
    <lineage>
        <taxon>Bacteria</taxon>
        <taxon>Pseudomonadati</taxon>
        <taxon>Pseudomonadota</taxon>
        <taxon>Betaproteobacteria</taxon>
        <taxon>Neisseriales</taxon>
        <taxon>Chromobacteriaceae</taxon>
        <taxon>Aquitalea</taxon>
    </lineage>
</organism>
<name>A0A3G9GCW9_9NEIS</name>
<dbReference type="Proteomes" id="UP000198290">
    <property type="component" value="Chromosome"/>
</dbReference>
<reference evidence="2" key="3">
    <citation type="journal article" date="2017" name="Plant Physiol. Biochem.">
        <title>Differential oxidative and antioxidative response of duckweed Lemna minor toward plant growth promoting/inhibiting bacteria.</title>
        <authorList>
            <person name="Ishizawa H."/>
            <person name="Kuroda M."/>
            <person name="Morikawa M."/>
            <person name="Ike M."/>
        </authorList>
    </citation>
    <scope>NUCLEOTIDE SEQUENCE [LARGE SCALE GENOMIC DNA]</scope>
    <source>
        <strain evidence="2">H3</strain>
    </source>
</reference>
<keyword evidence="2" id="KW-1185">Reference proteome</keyword>
<reference evidence="1 2" key="2">
    <citation type="journal article" date="2017" name="Genome Announc.">
        <title>Draft genome sequence of Aquitalea magnusonii strain H3, a plant growth-promoting bacterium of duckweed Lemna minor.</title>
        <authorList>
            <person name="Ishizawa H."/>
            <person name="Kuroda M."/>
            <person name="Ike M."/>
        </authorList>
    </citation>
    <scope>NUCLEOTIDE SEQUENCE [LARGE SCALE GENOMIC DNA]</scope>
    <source>
        <strain evidence="1 2">H3</strain>
    </source>
</reference>
<evidence type="ECO:0000313" key="1">
    <source>
        <dbReference type="EMBL" id="BBF85710.1"/>
    </source>
</evidence>
<dbReference type="InterPro" id="IPR009279">
    <property type="entry name" value="Portal_Mu"/>
</dbReference>
<dbReference type="Pfam" id="PF06074">
    <property type="entry name" value="Portal_Mu"/>
    <property type="match status" value="1"/>
</dbReference>
<dbReference type="EMBL" id="AP018823">
    <property type="protein sequence ID" value="BBF85710.1"/>
    <property type="molecule type" value="Genomic_DNA"/>
</dbReference>